<dbReference type="Pfam" id="PF01408">
    <property type="entry name" value="GFO_IDH_MocA"/>
    <property type="match status" value="1"/>
</dbReference>
<proteinExistence type="predicted"/>
<gene>
    <name evidence="4" type="ORF">SAMN05421762_3400</name>
</gene>
<feature type="domain" description="GFO/IDH/MocA-like oxidoreductase" evidence="3">
    <location>
        <begin position="162"/>
        <end position="285"/>
    </location>
</feature>
<dbReference type="PANTHER" id="PTHR43818:SF11">
    <property type="entry name" value="BCDNA.GH03377"/>
    <property type="match status" value="1"/>
</dbReference>
<dbReference type="RefSeq" id="WP_093454600.1">
    <property type="nucleotide sequence ID" value="NZ_FNZG01000005.1"/>
</dbReference>
<dbReference type="Pfam" id="PF22725">
    <property type="entry name" value="GFO_IDH_MocA_C3"/>
    <property type="match status" value="1"/>
</dbReference>
<sequence length="413" mass="46063">MTFEPKDALRIGIVGTGFIAEFHLRSLIGVRNVTVHGVYSRNKDNRDRITALSQSLDLGPCPGFDSLEALVQSGEIDAIWILSPNHTRLAVMETIYDEVKAGRSSIRAVACEKPLARTLREARRMVELVEDAGLLHGYLENQVFCTPVIRGKEIIWRRAARTTGRPYLARAAEEHSGPHAAWFWQGDKQGGGALSDMMCHSVEVARHLLTDPEKPRESLKVKSAVGKVSTLKWSRPTYADELAEKYGAEVDFRNRPTEDFAYGQLVLEDEDGTEMVIEATTSWAYVGAGLRIKLEMLGPEYSMEFDSLSSGLKVFMSRRVSGAEGEDLVEKQNSEQGLMPVLEDEAGVYGYTDENRHMVERFRKGELPDENFHDGLAVVEMMMALYLSAEKQATVTFPCPELEDYVPLVARGA</sequence>
<protein>
    <submittedName>
        <fullName evidence="4">Predicted dehydrogenase</fullName>
    </submittedName>
</protein>
<reference evidence="4 5" key="1">
    <citation type="submission" date="2016-10" db="EMBL/GenBank/DDBJ databases">
        <authorList>
            <person name="de Groot N.N."/>
        </authorList>
    </citation>
    <scope>NUCLEOTIDE SEQUENCE [LARGE SCALE GENOMIC DNA]</scope>
    <source>
        <strain evidence="4 5">DSM 29619</strain>
    </source>
</reference>
<evidence type="ECO:0000313" key="5">
    <source>
        <dbReference type="Proteomes" id="UP000231644"/>
    </source>
</evidence>
<dbReference type="GO" id="GO:0016491">
    <property type="term" value="F:oxidoreductase activity"/>
    <property type="evidence" value="ECO:0007669"/>
    <property type="project" value="UniProtKB-KW"/>
</dbReference>
<dbReference type="Proteomes" id="UP000231644">
    <property type="component" value="Unassembled WGS sequence"/>
</dbReference>
<feature type="domain" description="Gfo/Idh/MocA-like oxidoreductase N-terminal" evidence="2">
    <location>
        <begin position="9"/>
        <end position="134"/>
    </location>
</feature>
<keyword evidence="5" id="KW-1185">Reference proteome</keyword>
<dbReference type="STRING" id="517719.SAMN05421762_3400"/>
<dbReference type="AlphaFoldDB" id="A0A1I1PZI7"/>
<dbReference type="InterPro" id="IPR036291">
    <property type="entry name" value="NAD(P)-bd_dom_sf"/>
</dbReference>
<accession>A0A1I1PZI7</accession>
<evidence type="ECO:0000256" key="1">
    <source>
        <dbReference type="ARBA" id="ARBA00023002"/>
    </source>
</evidence>
<organism evidence="4 5">
    <name type="scientific">Pseudooceanicola nitratireducens</name>
    <dbReference type="NCBI Taxonomy" id="517719"/>
    <lineage>
        <taxon>Bacteria</taxon>
        <taxon>Pseudomonadati</taxon>
        <taxon>Pseudomonadota</taxon>
        <taxon>Alphaproteobacteria</taxon>
        <taxon>Rhodobacterales</taxon>
        <taxon>Paracoccaceae</taxon>
        <taxon>Pseudooceanicola</taxon>
    </lineage>
</organism>
<dbReference type="InterPro" id="IPR000683">
    <property type="entry name" value="Gfo/Idh/MocA-like_OxRdtase_N"/>
</dbReference>
<dbReference type="SUPFAM" id="SSF55347">
    <property type="entry name" value="Glyceraldehyde-3-phosphate dehydrogenase-like, C-terminal domain"/>
    <property type="match status" value="1"/>
</dbReference>
<name>A0A1I1PZI7_9RHOB</name>
<dbReference type="EMBL" id="FOLX01000002">
    <property type="protein sequence ID" value="SFD15155.1"/>
    <property type="molecule type" value="Genomic_DNA"/>
</dbReference>
<dbReference type="InterPro" id="IPR055170">
    <property type="entry name" value="GFO_IDH_MocA-like_dom"/>
</dbReference>
<dbReference type="GO" id="GO:0000166">
    <property type="term" value="F:nucleotide binding"/>
    <property type="evidence" value="ECO:0007669"/>
    <property type="project" value="InterPro"/>
</dbReference>
<dbReference type="Gene3D" id="3.30.360.10">
    <property type="entry name" value="Dihydrodipicolinate Reductase, domain 2"/>
    <property type="match status" value="1"/>
</dbReference>
<dbReference type="PANTHER" id="PTHR43818">
    <property type="entry name" value="BCDNA.GH03377"/>
    <property type="match status" value="1"/>
</dbReference>
<dbReference type="SUPFAM" id="SSF51735">
    <property type="entry name" value="NAD(P)-binding Rossmann-fold domains"/>
    <property type="match status" value="1"/>
</dbReference>
<keyword evidence="1" id="KW-0560">Oxidoreductase</keyword>
<evidence type="ECO:0000259" key="3">
    <source>
        <dbReference type="Pfam" id="PF22725"/>
    </source>
</evidence>
<dbReference type="Gene3D" id="3.40.50.720">
    <property type="entry name" value="NAD(P)-binding Rossmann-like Domain"/>
    <property type="match status" value="1"/>
</dbReference>
<evidence type="ECO:0000313" key="4">
    <source>
        <dbReference type="EMBL" id="SFD15155.1"/>
    </source>
</evidence>
<evidence type="ECO:0000259" key="2">
    <source>
        <dbReference type="Pfam" id="PF01408"/>
    </source>
</evidence>
<dbReference type="InterPro" id="IPR050463">
    <property type="entry name" value="Gfo/Idh/MocA_oxidrdct_glycsds"/>
</dbReference>
<dbReference type="OrthoDB" id="9815825at2"/>